<dbReference type="OrthoDB" id="5505487at2"/>
<dbReference type="PANTHER" id="PTHR11635:SF152">
    <property type="entry name" value="CAMP-DEPENDENT PROTEIN KINASE TYPE I REGULATORY SUBUNIT-RELATED"/>
    <property type="match status" value="1"/>
</dbReference>
<dbReference type="InterPro" id="IPR014710">
    <property type="entry name" value="RmlC-like_jellyroll"/>
</dbReference>
<reference evidence="2 3" key="1">
    <citation type="submission" date="2016-10" db="EMBL/GenBank/DDBJ databases">
        <authorList>
            <person name="de Groot N.N."/>
        </authorList>
    </citation>
    <scope>NUCLEOTIDE SEQUENCE [LARGE SCALE GENOMIC DNA]</scope>
    <source>
        <strain evidence="2 3">AA1</strain>
    </source>
</reference>
<evidence type="ECO:0000259" key="1">
    <source>
        <dbReference type="PROSITE" id="PS50042"/>
    </source>
</evidence>
<dbReference type="STRING" id="419481.SAMN05216233_12569"/>
<dbReference type="GO" id="GO:0004862">
    <property type="term" value="F:cAMP-dependent protein kinase inhibitor activity"/>
    <property type="evidence" value="ECO:0007669"/>
    <property type="project" value="TreeGrafter"/>
</dbReference>
<dbReference type="GO" id="GO:0005952">
    <property type="term" value="C:cAMP-dependent protein kinase complex"/>
    <property type="evidence" value="ECO:0007669"/>
    <property type="project" value="InterPro"/>
</dbReference>
<dbReference type="Gene3D" id="2.60.120.10">
    <property type="entry name" value="Jelly Rolls"/>
    <property type="match status" value="1"/>
</dbReference>
<dbReference type="GO" id="GO:0005829">
    <property type="term" value="C:cytosol"/>
    <property type="evidence" value="ECO:0007669"/>
    <property type="project" value="TreeGrafter"/>
</dbReference>
<dbReference type="InterPro" id="IPR018490">
    <property type="entry name" value="cNMP-bd_dom_sf"/>
</dbReference>
<accession>A0A1G5J7J9</accession>
<evidence type="ECO:0000313" key="2">
    <source>
        <dbReference type="EMBL" id="SCY83910.1"/>
    </source>
</evidence>
<protein>
    <submittedName>
        <fullName evidence="2">Cyclic nucleotide-binding domain-containing protein</fullName>
    </submittedName>
</protein>
<dbReference type="EMBL" id="FMUX01000025">
    <property type="protein sequence ID" value="SCY83910.1"/>
    <property type="molecule type" value="Genomic_DNA"/>
</dbReference>
<dbReference type="RefSeq" id="WP_092214974.1">
    <property type="nucleotide sequence ID" value="NZ_FMUX01000025.1"/>
</dbReference>
<name>A0A1G5J7J9_9BACT</name>
<feature type="domain" description="Cyclic nucleotide-binding" evidence="1">
    <location>
        <begin position="22"/>
        <end position="120"/>
    </location>
</feature>
<dbReference type="PROSITE" id="PS50042">
    <property type="entry name" value="CNMP_BINDING_3"/>
    <property type="match status" value="1"/>
</dbReference>
<evidence type="ECO:0000313" key="3">
    <source>
        <dbReference type="Proteomes" id="UP000198870"/>
    </source>
</evidence>
<gene>
    <name evidence="2" type="ORF">SAMN05216233_12569</name>
</gene>
<dbReference type="InterPro" id="IPR050503">
    <property type="entry name" value="cAMP-dep_PK_reg_su-like"/>
</dbReference>
<dbReference type="PANTHER" id="PTHR11635">
    <property type="entry name" value="CAMP-DEPENDENT PROTEIN KINASE REGULATORY CHAIN"/>
    <property type="match status" value="1"/>
</dbReference>
<dbReference type="Proteomes" id="UP000198870">
    <property type="component" value="Unassembled WGS sequence"/>
</dbReference>
<dbReference type="AlphaFoldDB" id="A0A1G5J7J9"/>
<dbReference type="InterPro" id="IPR000595">
    <property type="entry name" value="cNMP-bd_dom"/>
</dbReference>
<dbReference type="Pfam" id="PF00027">
    <property type="entry name" value="cNMP_binding"/>
    <property type="match status" value="1"/>
</dbReference>
<dbReference type="GO" id="GO:0030552">
    <property type="term" value="F:cAMP binding"/>
    <property type="evidence" value="ECO:0007669"/>
    <property type="project" value="TreeGrafter"/>
</dbReference>
<dbReference type="GO" id="GO:0034236">
    <property type="term" value="F:protein kinase A catalytic subunit binding"/>
    <property type="evidence" value="ECO:0007669"/>
    <property type="project" value="TreeGrafter"/>
</dbReference>
<keyword evidence="3" id="KW-1185">Reference proteome</keyword>
<dbReference type="SUPFAM" id="SSF51206">
    <property type="entry name" value="cAMP-binding domain-like"/>
    <property type="match status" value="1"/>
</dbReference>
<proteinExistence type="predicted"/>
<organism evidence="2 3">
    <name type="scientific">Desulfoluna spongiiphila</name>
    <dbReference type="NCBI Taxonomy" id="419481"/>
    <lineage>
        <taxon>Bacteria</taxon>
        <taxon>Pseudomonadati</taxon>
        <taxon>Thermodesulfobacteriota</taxon>
        <taxon>Desulfobacteria</taxon>
        <taxon>Desulfobacterales</taxon>
        <taxon>Desulfolunaceae</taxon>
        <taxon>Desulfoluna</taxon>
    </lineage>
</organism>
<dbReference type="SMART" id="SM00100">
    <property type="entry name" value="cNMP"/>
    <property type="match status" value="1"/>
</dbReference>
<dbReference type="CDD" id="cd00038">
    <property type="entry name" value="CAP_ED"/>
    <property type="match status" value="1"/>
</dbReference>
<sequence>MIETRYLKDNIQNIQKLMSIPALKNFETRYLGKLLKLSKIREYEDGEKIIKEGDRDPWLYFLLAGSVRVSKEDVEITRLSNIGELFGEMRIIDSLKRSATVTAVGRTTCIAVNTMAGEKLEGDGADHDERLDFLLLLYRIFAEYMSIRLRATNEELIKTKQDLQRIREEKMNVIIRRHIEGSQQ</sequence>